<sequence length="150" mass="17043">MIDIYLRVRLEVPLRKLKLAYCDRVGLDCDEIRFTFDGTRIGDQQTAGDMEMEDGDVIDAWSDQWGETSASRIGPSLFSQFLPKSYELELKQLKQQQHGTMIWGQPEVAHQVFQNRGRNGGGRPVDLSPVAWPTLQQSQQQQLSVEGFVS</sequence>
<organism evidence="2 3">
    <name type="scientific">Rhododendron griersonianum</name>
    <dbReference type="NCBI Taxonomy" id="479676"/>
    <lineage>
        <taxon>Eukaryota</taxon>
        <taxon>Viridiplantae</taxon>
        <taxon>Streptophyta</taxon>
        <taxon>Embryophyta</taxon>
        <taxon>Tracheophyta</taxon>
        <taxon>Spermatophyta</taxon>
        <taxon>Magnoliopsida</taxon>
        <taxon>eudicotyledons</taxon>
        <taxon>Gunneridae</taxon>
        <taxon>Pentapetalae</taxon>
        <taxon>asterids</taxon>
        <taxon>Ericales</taxon>
        <taxon>Ericaceae</taxon>
        <taxon>Ericoideae</taxon>
        <taxon>Rhodoreae</taxon>
        <taxon>Rhododendron</taxon>
    </lineage>
</organism>
<accession>A0AAV6I8M3</accession>
<evidence type="ECO:0000313" key="3">
    <source>
        <dbReference type="Proteomes" id="UP000823749"/>
    </source>
</evidence>
<dbReference type="Proteomes" id="UP000823749">
    <property type="component" value="Chromosome 11"/>
</dbReference>
<dbReference type="Gene3D" id="3.10.20.90">
    <property type="entry name" value="Phosphatidylinositol 3-kinase Catalytic Subunit, Chain A, domain 1"/>
    <property type="match status" value="1"/>
</dbReference>
<proteinExistence type="predicted"/>
<dbReference type="InterPro" id="IPR029071">
    <property type="entry name" value="Ubiquitin-like_domsf"/>
</dbReference>
<dbReference type="AlphaFoldDB" id="A0AAV6I8M3"/>
<dbReference type="EMBL" id="JACTNZ010000011">
    <property type="protein sequence ID" value="KAG5524871.1"/>
    <property type="molecule type" value="Genomic_DNA"/>
</dbReference>
<evidence type="ECO:0000313" key="2">
    <source>
        <dbReference type="EMBL" id="KAG5524871.1"/>
    </source>
</evidence>
<evidence type="ECO:0000259" key="1">
    <source>
        <dbReference type="PROSITE" id="PS50053"/>
    </source>
</evidence>
<dbReference type="PANTHER" id="PTHR10562">
    <property type="entry name" value="SMALL UBIQUITIN-RELATED MODIFIER"/>
    <property type="match status" value="1"/>
</dbReference>
<reference evidence="2" key="1">
    <citation type="submission" date="2020-08" db="EMBL/GenBank/DDBJ databases">
        <title>Plant Genome Project.</title>
        <authorList>
            <person name="Zhang R.-G."/>
        </authorList>
    </citation>
    <scope>NUCLEOTIDE SEQUENCE</scope>
    <source>
        <strain evidence="2">WSP0</strain>
        <tissue evidence="2">Leaf</tissue>
    </source>
</reference>
<feature type="domain" description="Ubiquitin-like" evidence="1">
    <location>
        <begin position="1"/>
        <end position="67"/>
    </location>
</feature>
<dbReference type="SUPFAM" id="SSF54236">
    <property type="entry name" value="Ubiquitin-like"/>
    <property type="match status" value="1"/>
</dbReference>
<protein>
    <recommendedName>
        <fullName evidence="1">Ubiquitin-like domain-containing protein</fullName>
    </recommendedName>
</protein>
<dbReference type="InterPro" id="IPR022617">
    <property type="entry name" value="Rad60/SUMO-like_dom"/>
</dbReference>
<dbReference type="InterPro" id="IPR000626">
    <property type="entry name" value="Ubiquitin-like_dom"/>
</dbReference>
<dbReference type="Pfam" id="PF11976">
    <property type="entry name" value="Rad60-SLD"/>
    <property type="match status" value="1"/>
</dbReference>
<keyword evidence="3" id="KW-1185">Reference proteome</keyword>
<gene>
    <name evidence="2" type="ORF">RHGRI_031517</name>
</gene>
<comment type="caution">
    <text evidence="2">The sequence shown here is derived from an EMBL/GenBank/DDBJ whole genome shotgun (WGS) entry which is preliminary data.</text>
</comment>
<dbReference type="PROSITE" id="PS50053">
    <property type="entry name" value="UBIQUITIN_2"/>
    <property type="match status" value="1"/>
</dbReference>
<name>A0AAV6I8M3_9ERIC</name>